<sequence length="221" mass="25997">LQRQLGHKYYEPVWYMLQKIRATMGHRDSKYQLTDIVELDEGFFESVDTDKKDEDEKRKRGRGSQRQSKVIVMSSTKLSSSKPKKNQKPTQLRYVKMIVVNDLKGATINDKVKQNIQHESVVKTDNYRGYSTLKDHVWCHFAQTVKPKDAGKALPWVHTMIANAKRTMLGVHHMISSKYYQNYLNEFCYKVNRRYYGDKIFDRLLIACASTNYKQVSNVFR</sequence>
<evidence type="ECO:0000256" key="1">
    <source>
        <dbReference type="SAM" id="MobiDB-lite"/>
    </source>
</evidence>
<proteinExistence type="predicted"/>
<feature type="region of interest" description="Disordered" evidence="1">
    <location>
        <begin position="49"/>
        <end position="89"/>
    </location>
</feature>
<organism evidence="3">
    <name type="scientific">marine sediment metagenome</name>
    <dbReference type="NCBI Taxonomy" id="412755"/>
    <lineage>
        <taxon>unclassified sequences</taxon>
        <taxon>metagenomes</taxon>
        <taxon>ecological metagenomes</taxon>
    </lineage>
</organism>
<protein>
    <recommendedName>
        <fullName evidence="2">ISXO2-like transposase domain-containing protein</fullName>
    </recommendedName>
</protein>
<feature type="compositionally biased region" description="Basic and acidic residues" evidence="1">
    <location>
        <begin position="49"/>
        <end position="58"/>
    </location>
</feature>
<feature type="domain" description="ISXO2-like transposase" evidence="2">
    <location>
        <begin position="32"/>
        <end position="192"/>
    </location>
</feature>
<gene>
    <name evidence="3" type="ORF">S01H4_14876</name>
</gene>
<reference evidence="3" key="1">
    <citation type="journal article" date="2014" name="Front. Microbiol.">
        <title>High frequency of phylogenetically diverse reductive dehalogenase-homologous genes in deep subseafloor sedimentary metagenomes.</title>
        <authorList>
            <person name="Kawai M."/>
            <person name="Futagami T."/>
            <person name="Toyoda A."/>
            <person name="Takaki Y."/>
            <person name="Nishi S."/>
            <person name="Hori S."/>
            <person name="Arai W."/>
            <person name="Tsubouchi T."/>
            <person name="Morono Y."/>
            <person name="Uchiyama I."/>
            <person name="Ito T."/>
            <person name="Fujiyama A."/>
            <person name="Inagaki F."/>
            <person name="Takami H."/>
        </authorList>
    </citation>
    <scope>NUCLEOTIDE SEQUENCE</scope>
    <source>
        <strain evidence="3">Expedition CK06-06</strain>
    </source>
</reference>
<comment type="caution">
    <text evidence="3">The sequence shown here is derived from an EMBL/GenBank/DDBJ whole genome shotgun (WGS) entry which is preliminary data.</text>
</comment>
<accession>X0Z6W2</accession>
<dbReference type="Pfam" id="PF12762">
    <property type="entry name" value="DDE_Tnp_IS1595"/>
    <property type="match status" value="1"/>
</dbReference>
<dbReference type="NCBIfam" id="NF033547">
    <property type="entry name" value="transpos_IS1595"/>
    <property type="match status" value="1"/>
</dbReference>
<dbReference type="AlphaFoldDB" id="X0Z6W2"/>
<evidence type="ECO:0000313" key="3">
    <source>
        <dbReference type="EMBL" id="GAG65070.1"/>
    </source>
</evidence>
<feature type="non-terminal residue" evidence="3">
    <location>
        <position position="1"/>
    </location>
</feature>
<evidence type="ECO:0000259" key="2">
    <source>
        <dbReference type="SMART" id="SM01126"/>
    </source>
</evidence>
<name>X0Z6W2_9ZZZZ</name>
<dbReference type="InterPro" id="IPR024445">
    <property type="entry name" value="Tnp_ISXO2-like"/>
</dbReference>
<dbReference type="EMBL" id="BART01006521">
    <property type="protein sequence ID" value="GAG65070.1"/>
    <property type="molecule type" value="Genomic_DNA"/>
</dbReference>
<dbReference type="SMART" id="SM01126">
    <property type="entry name" value="DDE_Tnp_IS1595"/>
    <property type="match status" value="1"/>
</dbReference>